<sequence>MRGRKCNKILDEVVVLLKLIVFSVVTGALIICCAWEQRPRKSERVRITSNIVDTNKPSFGYNTSSTPCNGIPDDSDDAIDLGSRGRLRGRLACRKFAMPMSYYEPYPSSLPPIQEYSQRSGTSSSSSSSSSKISSTVLPSVKMKPAIPSDLLFNGTTKLPDSSTCSMFDSISIPSKAEVKDSESIKRRISRL</sequence>
<dbReference type="Proteomes" id="UP000316270">
    <property type="component" value="Chromosome 11"/>
</dbReference>
<organism evidence="3 4">
    <name type="scientific">Venturia effusa</name>
    <dbReference type="NCBI Taxonomy" id="50376"/>
    <lineage>
        <taxon>Eukaryota</taxon>
        <taxon>Fungi</taxon>
        <taxon>Dikarya</taxon>
        <taxon>Ascomycota</taxon>
        <taxon>Pezizomycotina</taxon>
        <taxon>Dothideomycetes</taxon>
        <taxon>Pleosporomycetidae</taxon>
        <taxon>Venturiales</taxon>
        <taxon>Venturiaceae</taxon>
        <taxon>Venturia</taxon>
    </lineage>
</organism>
<keyword evidence="2" id="KW-1133">Transmembrane helix</keyword>
<reference evidence="3 4" key="1">
    <citation type="submission" date="2019-07" db="EMBL/GenBank/DDBJ databases">
        <title>Finished genome of Venturia effusa.</title>
        <authorList>
            <person name="Young C.A."/>
            <person name="Cox M.P."/>
            <person name="Ganley A.R.D."/>
            <person name="David W.J."/>
        </authorList>
    </citation>
    <scope>NUCLEOTIDE SEQUENCE [LARGE SCALE GENOMIC DNA]</scope>
    <source>
        <strain evidence="4">albino</strain>
    </source>
</reference>
<feature type="compositionally biased region" description="Low complexity" evidence="1">
    <location>
        <begin position="117"/>
        <end position="135"/>
    </location>
</feature>
<name>A0A517LGD5_9PEZI</name>
<feature type="region of interest" description="Disordered" evidence="1">
    <location>
        <begin position="113"/>
        <end position="137"/>
    </location>
</feature>
<evidence type="ECO:0000313" key="3">
    <source>
        <dbReference type="EMBL" id="QDS74636.1"/>
    </source>
</evidence>
<keyword evidence="4" id="KW-1185">Reference proteome</keyword>
<evidence type="ECO:0000256" key="1">
    <source>
        <dbReference type="SAM" id="MobiDB-lite"/>
    </source>
</evidence>
<keyword evidence="2" id="KW-0472">Membrane</keyword>
<evidence type="ECO:0000313" key="4">
    <source>
        <dbReference type="Proteomes" id="UP000316270"/>
    </source>
</evidence>
<accession>A0A517LGD5</accession>
<protein>
    <submittedName>
        <fullName evidence="3">Uncharacterized protein</fullName>
    </submittedName>
</protein>
<evidence type="ECO:0000256" key="2">
    <source>
        <dbReference type="SAM" id="Phobius"/>
    </source>
</evidence>
<proteinExistence type="predicted"/>
<gene>
    <name evidence="3" type="ORF">FKW77_009161</name>
</gene>
<dbReference type="EMBL" id="CP042195">
    <property type="protein sequence ID" value="QDS74636.1"/>
    <property type="molecule type" value="Genomic_DNA"/>
</dbReference>
<dbReference type="AlphaFoldDB" id="A0A517LGD5"/>
<keyword evidence="2" id="KW-0812">Transmembrane</keyword>
<feature type="transmembrane region" description="Helical" evidence="2">
    <location>
        <begin position="15"/>
        <end position="35"/>
    </location>
</feature>